<feature type="non-terminal residue" evidence="1">
    <location>
        <position position="102"/>
    </location>
</feature>
<dbReference type="EMBL" id="UINC01168826">
    <property type="protein sequence ID" value="SVD72055.1"/>
    <property type="molecule type" value="Genomic_DNA"/>
</dbReference>
<gene>
    <name evidence="1" type="ORF">METZ01_LOCUS424909</name>
</gene>
<name>A0A382XN52_9ZZZZ</name>
<evidence type="ECO:0000313" key="1">
    <source>
        <dbReference type="EMBL" id="SVD72055.1"/>
    </source>
</evidence>
<organism evidence="1">
    <name type="scientific">marine metagenome</name>
    <dbReference type="NCBI Taxonomy" id="408172"/>
    <lineage>
        <taxon>unclassified sequences</taxon>
        <taxon>metagenomes</taxon>
        <taxon>ecological metagenomes</taxon>
    </lineage>
</organism>
<reference evidence="1" key="1">
    <citation type="submission" date="2018-05" db="EMBL/GenBank/DDBJ databases">
        <authorList>
            <person name="Lanie J.A."/>
            <person name="Ng W.-L."/>
            <person name="Kazmierczak K.M."/>
            <person name="Andrzejewski T.M."/>
            <person name="Davidsen T.M."/>
            <person name="Wayne K.J."/>
            <person name="Tettelin H."/>
            <person name="Glass J.I."/>
            <person name="Rusch D."/>
            <person name="Podicherti R."/>
            <person name="Tsui H.-C.T."/>
            <person name="Winkler M.E."/>
        </authorList>
    </citation>
    <scope>NUCLEOTIDE SEQUENCE</scope>
</reference>
<proteinExistence type="predicted"/>
<dbReference type="AlphaFoldDB" id="A0A382XN52"/>
<protein>
    <submittedName>
        <fullName evidence="1">Uncharacterized protein</fullName>
    </submittedName>
</protein>
<sequence length="102" mass="12345">MKYKNIVFGIHFWLRSHLFYRKNFENFEYIPRYQILPNFHFCRLLFNQAFLFDEGRSVIHFKAMAISESDRFRVSATFVSLQFIVCTISITDILCIMEGWET</sequence>
<accession>A0A382XN52</accession>